<dbReference type="Pfam" id="PF01395">
    <property type="entry name" value="PBP_GOBP"/>
    <property type="match status" value="1"/>
</dbReference>
<gene>
    <name evidence="3" type="ORF">g.3885</name>
</gene>
<proteinExistence type="predicted"/>
<dbReference type="EMBL" id="GEBQ01019401">
    <property type="protein sequence ID" value="JAT20576.1"/>
    <property type="molecule type" value="Transcribed_RNA"/>
</dbReference>
<feature type="non-terminal residue" evidence="3">
    <location>
        <position position="1"/>
    </location>
</feature>
<dbReference type="CDD" id="cd23992">
    <property type="entry name" value="PBP_GOBP"/>
    <property type="match status" value="1"/>
</dbReference>
<dbReference type="GO" id="GO:0007608">
    <property type="term" value="P:sensory perception of smell"/>
    <property type="evidence" value="ECO:0007669"/>
    <property type="project" value="TreeGrafter"/>
</dbReference>
<evidence type="ECO:0000256" key="2">
    <source>
        <dbReference type="SAM" id="SignalP"/>
    </source>
</evidence>
<dbReference type="Gene3D" id="1.10.238.20">
    <property type="entry name" value="Pheromone/general odorant binding protein domain"/>
    <property type="match status" value="1"/>
</dbReference>
<feature type="signal peptide" evidence="2">
    <location>
        <begin position="1"/>
        <end position="21"/>
    </location>
</feature>
<name>A0A1B6LA79_9HEMI</name>
<keyword evidence="1 2" id="KW-0732">Signal</keyword>
<accession>A0A1B6LA79</accession>
<dbReference type="SMART" id="SM00708">
    <property type="entry name" value="PhBP"/>
    <property type="match status" value="1"/>
</dbReference>
<dbReference type="SUPFAM" id="SSF47565">
    <property type="entry name" value="Insect pheromone/odorant-binding proteins"/>
    <property type="match status" value="1"/>
</dbReference>
<feature type="chain" id="PRO_5008587223" evidence="2">
    <location>
        <begin position="22"/>
        <end position="138"/>
    </location>
</feature>
<dbReference type="GO" id="GO:0005549">
    <property type="term" value="F:odorant binding"/>
    <property type="evidence" value="ECO:0007669"/>
    <property type="project" value="InterPro"/>
</dbReference>
<dbReference type="PANTHER" id="PTHR11857">
    <property type="entry name" value="ODORANT BINDING PROTEIN-RELATED"/>
    <property type="match status" value="1"/>
</dbReference>
<dbReference type="InterPro" id="IPR036728">
    <property type="entry name" value="PBP_GOBP_sf"/>
</dbReference>
<evidence type="ECO:0000256" key="1">
    <source>
        <dbReference type="ARBA" id="ARBA00022729"/>
    </source>
</evidence>
<protein>
    <submittedName>
        <fullName evidence="3">Uncharacterized protein</fullName>
    </submittedName>
</protein>
<sequence length="138" mass="15011">DTMKSFAAAIVLLTVVTLGQAGLDRDKAIKTLEECKAETGASEDPVATYDSQMIPESKKGKCMLACALRKRNLMTEDGKLDSQAFSKLFERVYADSPDELEKAASVVGICSTIDMKGKDDCEKAYDLFKCGKENGLKL</sequence>
<dbReference type="GO" id="GO:0005615">
    <property type="term" value="C:extracellular space"/>
    <property type="evidence" value="ECO:0007669"/>
    <property type="project" value="TreeGrafter"/>
</dbReference>
<organism evidence="3">
    <name type="scientific">Graphocephala atropunctata</name>
    <dbReference type="NCBI Taxonomy" id="36148"/>
    <lineage>
        <taxon>Eukaryota</taxon>
        <taxon>Metazoa</taxon>
        <taxon>Ecdysozoa</taxon>
        <taxon>Arthropoda</taxon>
        <taxon>Hexapoda</taxon>
        <taxon>Insecta</taxon>
        <taxon>Pterygota</taxon>
        <taxon>Neoptera</taxon>
        <taxon>Paraneoptera</taxon>
        <taxon>Hemiptera</taxon>
        <taxon>Auchenorrhyncha</taxon>
        <taxon>Membracoidea</taxon>
        <taxon>Cicadellidae</taxon>
        <taxon>Cicadellinae</taxon>
        <taxon>Cicadellini</taxon>
        <taxon>Graphocephala</taxon>
    </lineage>
</organism>
<reference evidence="3" key="1">
    <citation type="submission" date="2015-11" db="EMBL/GenBank/DDBJ databases">
        <title>De novo transcriptome assembly of four potential Pierce s Disease insect vectors from Arizona vineyards.</title>
        <authorList>
            <person name="Tassone E.E."/>
        </authorList>
    </citation>
    <scope>NUCLEOTIDE SEQUENCE</scope>
</reference>
<dbReference type="AlphaFoldDB" id="A0A1B6LA79"/>
<dbReference type="InterPro" id="IPR006170">
    <property type="entry name" value="PBP/GOBP"/>
</dbReference>
<evidence type="ECO:0000313" key="3">
    <source>
        <dbReference type="EMBL" id="JAT20576.1"/>
    </source>
</evidence>